<comment type="caution">
    <text evidence="2">The sequence shown here is derived from an EMBL/GenBank/DDBJ whole genome shotgun (WGS) entry which is preliminary data.</text>
</comment>
<keyword evidence="3" id="KW-1185">Reference proteome</keyword>
<dbReference type="EMBL" id="JACHHO010000002">
    <property type="protein sequence ID" value="MBB5204755.1"/>
    <property type="molecule type" value="Genomic_DNA"/>
</dbReference>
<proteinExistence type="predicted"/>
<dbReference type="InterPro" id="IPR029058">
    <property type="entry name" value="AB_hydrolase_fold"/>
</dbReference>
<gene>
    <name evidence="2" type="ORF">HNQ51_002069</name>
</gene>
<protein>
    <submittedName>
        <fullName evidence="2">Pimeloyl-ACP methyl ester carboxylesterase</fullName>
    </submittedName>
</protein>
<dbReference type="Pfam" id="PF00561">
    <property type="entry name" value="Abhydrolase_1"/>
    <property type="match status" value="1"/>
</dbReference>
<dbReference type="RefSeq" id="WP_138855595.1">
    <property type="nucleotide sequence ID" value="NZ_CP040709.1"/>
</dbReference>
<accession>A0A840S353</accession>
<dbReference type="PANTHER" id="PTHR43689:SF8">
    <property type="entry name" value="ALPHA_BETA-HYDROLASES SUPERFAMILY PROTEIN"/>
    <property type="match status" value="1"/>
</dbReference>
<feature type="domain" description="AB hydrolase-1" evidence="1">
    <location>
        <begin position="95"/>
        <end position="220"/>
    </location>
</feature>
<dbReference type="InterPro" id="IPR000073">
    <property type="entry name" value="AB_hydrolase_1"/>
</dbReference>
<sequence length="301" mass="33011">MHTRPLKPPALGHNPAAMFFTAPPARALAGLLRSLDRWAPSFSTRMAMGLFFTPLPTKWPARARALPAGWQVERLPFEGGSLAVWRRLDTRPQAPRVLLVHGWAGDASQMLRQAEALAAQGLEPILVDLPAHGRSSAWRSNLGQWVRALFTVSARFGPWQGVVAHSLGGLATAHALARGLPAQAAALIALAPPPRQFLSWFGAAMGVGEGLAERMQQRIERRLGVRMSEFEASWLAPRLRQPILLVHDRDDRTAPWHYSQGLQAQLPGSRLQLTQGQGHRRVLDHIEVLSAVAAHLQRPAS</sequence>
<dbReference type="Gene3D" id="3.40.50.1820">
    <property type="entry name" value="alpha/beta hydrolase"/>
    <property type="match status" value="1"/>
</dbReference>
<reference evidence="2 3" key="1">
    <citation type="submission" date="2020-08" db="EMBL/GenBank/DDBJ databases">
        <title>Genomic Encyclopedia of Type Strains, Phase IV (KMG-IV): sequencing the most valuable type-strain genomes for metagenomic binning, comparative biology and taxonomic classification.</title>
        <authorList>
            <person name="Goeker M."/>
        </authorList>
    </citation>
    <scope>NUCLEOTIDE SEQUENCE [LARGE SCALE GENOMIC DNA]</scope>
    <source>
        <strain evidence="2 3">DSM 23958</strain>
    </source>
</reference>
<organism evidence="2 3">
    <name type="scientific">Inhella inkyongensis</name>
    <dbReference type="NCBI Taxonomy" id="392593"/>
    <lineage>
        <taxon>Bacteria</taxon>
        <taxon>Pseudomonadati</taxon>
        <taxon>Pseudomonadota</taxon>
        <taxon>Betaproteobacteria</taxon>
        <taxon>Burkholderiales</taxon>
        <taxon>Sphaerotilaceae</taxon>
        <taxon>Inhella</taxon>
    </lineage>
</organism>
<name>A0A840S353_9BURK</name>
<dbReference type="SUPFAM" id="SSF53474">
    <property type="entry name" value="alpha/beta-Hydrolases"/>
    <property type="match status" value="1"/>
</dbReference>
<dbReference type="AlphaFoldDB" id="A0A840S353"/>
<dbReference type="OrthoDB" id="9799989at2"/>
<evidence type="ECO:0000259" key="1">
    <source>
        <dbReference type="Pfam" id="PF00561"/>
    </source>
</evidence>
<dbReference type="Proteomes" id="UP000554837">
    <property type="component" value="Unassembled WGS sequence"/>
</dbReference>
<evidence type="ECO:0000313" key="2">
    <source>
        <dbReference type="EMBL" id="MBB5204755.1"/>
    </source>
</evidence>
<dbReference type="PANTHER" id="PTHR43689">
    <property type="entry name" value="HYDROLASE"/>
    <property type="match status" value="1"/>
</dbReference>
<evidence type="ECO:0000313" key="3">
    <source>
        <dbReference type="Proteomes" id="UP000554837"/>
    </source>
</evidence>